<protein>
    <submittedName>
        <fullName evidence="3">Predicted acyltransferase</fullName>
    </submittedName>
</protein>
<organism evidence="3 4">
    <name type="scientific">Fodinibius roseus</name>
    <dbReference type="NCBI Taxonomy" id="1194090"/>
    <lineage>
        <taxon>Bacteria</taxon>
        <taxon>Pseudomonadati</taxon>
        <taxon>Balneolota</taxon>
        <taxon>Balneolia</taxon>
        <taxon>Balneolales</taxon>
        <taxon>Balneolaceae</taxon>
        <taxon>Fodinibius</taxon>
    </lineage>
</organism>
<keyword evidence="3" id="KW-0012">Acyltransferase</keyword>
<feature type="transmembrane region" description="Helical" evidence="1">
    <location>
        <begin position="92"/>
        <end position="111"/>
    </location>
</feature>
<dbReference type="AlphaFoldDB" id="A0A1M4YK32"/>
<proteinExistence type="predicted"/>
<feature type="transmembrane region" description="Helical" evidence="1">
    <location>
        <begin position="227"/>
        <end position="247"/>
    </location>
</feature>
<dbReference type="Pfam" id="PF07786">
    <property type="entry name" value="HGSNAT_cat"/>
    <property type="match status" value="1"/>
</dbReference>
<keyword evidence="3" id="KW-0808">Transferase</keyword>
<keyword evidence="1" id="KW-0812">Transmembrane</keyword>
<accession>A0A1M4YK32</accession>
<feature type="transmembrane region" description="Helical" evidence="1">
    <location>
        <begin position="197"/>
        <end position="218"/>
    </location>
</feature>
<feature type="transmembrane region" description="Helical" evidence="1">
    <location>
        <begin position="53"/>
        <end position="71"/>
    </location>
</feature>
<dbReference type="GO" id="GO:0016746">
    <property type="term" value="F:acyltransferase activity"/>
    <property type="evidence" value="ECO:0007669"/>
    <property type="project" value="UniProtKB-KW"/>
</dbReference>
<feature type="transmembrane region" description="Helical" evidence="1">
    <location>
        <begin position="259"/>
        <end position="278"/>
    </location>
</feature>
<dbReference type="OrthoDB" id="9788724at2"/>
<dbReference type="STRING" id="1194090.SAMN05443144_10586"/>
<feature type="transmembrane region" description="Helical" evidence="1">
    <location>
        <begin position="12"/>
        <end position="33"/>
    </location>
</feature>
<evidence type="ECO:0000313" key="3">
    <source>
        <dbReference type="EMBL" id="SHF06090.1"/>
    </source>
</evidence>
<evidence type="ECO:0000259" key="2">
    <source>
        <dbReference type="Pfam" id="PF07786"/>
    </source>
</evidence>
<sequence>MTDKPLSKRLISLDFFRGITIGAMIIVNTPGAHEYVFGPLAHAEWNGITPTDYIFPFFIFIVGVSIVLAYTKYLSRGRKRGEMVPKIVKRSLIIFGLGLFLNLFPGFDFANIRIPGVLQRIALVFFACALMFLYTSRRTQWWIGGGLLVAYWLIIALIPHPEQGLSLAEPGKNIAAWIDHTFIPGSLYQGTWDPEGILSTLPAIVTGITGMIAGYVIVSDRPSERKVIALMVGGLLAFVLGNMWGWAFPLNKHLWTSSFVLYTSGLASMVLGACYYWIDILDKSEGTFAGVVFGTNAITAYVISGILPVVTHSAWLGDASLRSLFMSGGTGVGLNPYLVSFLWALFFCFLCYIPVYYLYKNRIFIKV</sequence>
<evidence type="ECO:0000256" key="1">
    <source>
        <dbReference type="SAM" id="Phobius"/>
    </source>
</evidence>
<keyword evidence="1" id="KW-0472">Membrane</keyword>
<feature type="domain" description="Heparan-alpha-glucosaminide N-acetyltransferase catalytic" evidence="2">
    <location>
        <begin position="9"/>
        <end position="154"/>
    </location>
</feature>
<dbReference type="InterPro" id="IPR012429">
    <property type="entry name" value="HGSNAT_cat"/>
</dbReference>
<feature type="transmembrane region" description="Helical" evidence="1">
    <location>
        <begin position="117"/>
        <end position="134"/>
    </location>
</feature>
<gene>
    <name evidence="3" type="ORF">SAMN05443144_10586</name>
</gene>
<keyword evidence="1" id="KW-1133">Transmembrane helix</keyword>
<dbReference type="Proteomes" id="UP000184041">
    <property type="component" value="Unassembled WGS sequence"/>
</dbReference>
<evidence type="ECO:0000313" key="4">
    <source>
        <dbReference type="Proteomes" id="UP000184041"/>
    </source>
</evidence>
<keyword evidence="4" id="KW-1185">Reference proteome</keyword>
<dbReference type="RefSeq" id="WP_073060836.1">
    <property type="nucleotide sequence ID" value="NZ_FQUS01000005.1"/>
</dbReference>
<feature type="transmembrane region" description="Helical" evidence="1">
    <location>
        <begin position="337"/>
        <end position="359"/>
    </location>
</feature>
<dbReference type="EMBL" id="FQUS01000005">
    <property type="protein sequence ID" value="SHF06090.1"/>
    <property type="molecule type" value="Genomic_DNA"/>
</dbReference>
<dbReference type="PANTHER" id="PTHR31061">
    <property type="entry name" value="LD22376P"/>
    <property type="match status" value="1"/>
</dbReference>
<reference evidence="3 4" key="1">
    <citation type="submission" date="2016-11" db="EMBL/GenBank/DDBJ databases">
        <authorList>
            <person name="Jaros S."/>
            <person name="Januszkiewicz K."/>
            <person name="Wedrychowicz H."/>
        </authorList>
    </citation>
    <scope>NUCLEOTIDE SEQUENCE [LARGE SCALE GENOMIC DNA]</scope>
    <source>
        <strain evidence="3 4">DSM 21986</strain>
    </source>
</reference>
<name>A0A1M4YK32_9BACT</name>
<dbReference type="PANTHER" id="PTHR31061:SF24">
    <property type="entry name" value="LD22376P"/>
    <property type="match status" value="1"/>
</dbReference>
<feature type="transmembrane region" description="Helical" evidence="1">
    <location>
        <begin position="141"/>
        <end position="158"/>
    </location>
</feature>
<feature type="transmembrane region" description="Helical" evidence="1">
    <location>
        <begin position="290"/>
        <end position="317"/>
    </location>
</feature>